<dbReference type="AlphaFoldDB" id="A0A9W9RE16"/>
<reference evidence="4" key="1">
    <citation type="submission" date="2022-12" db="EMBL/GenBank/DDBJ databases">
        <authorList>
            <person name="Petersen C."/>
        </authorList>
    </citation>
    <scope>NUCLEOTIDE SEQUENCE</scope>
    <source>
        <strain evidence="4">IBT 35675</strain>
    </source>
</reference>
<dbReference type="PANTHER" id="PTHR46910">
    <property type="entry name" value="TRANSCRIPTION FACTOR PDR1"/>
    <property type="match status" value="1"/>
</dbReference>
<keyword evidence="1" id="KW-0539">Nucleus</keyword>
<dbReference type="CDD" id="cd12148">
    <property type="entry name" value="fungal_TF_MHR"/>
    <property type="match status" value="1"/>
</dbReference>
<dbReference type="Pfam" id="PF04082">
    <property type="entry name" value="Fungal_trans"/>
    <property type="match status" value="1"/>
</dbReference>
<evidence type="ECO:0000256" key="2">
    <source>
        <dbReference type="SAM" id="MobiDB-lite"/>
    </source>
</evidence>
<dbReference type="Proteomes" id="UP001148299">
    <property type="component" value="Unassembled WGS sequence"/>
</dbReference>
<keyword evidence="5" id="KW-1185">Reference proteome</keyword>
<dbReference type="GO" id="GO:0003700">
    <property type="term" value="F:DNA-binding transcription factor activity"/>
    <property type="evidence" value="ECO:0007669"/>
    <property type="project" value="InterPro"/>
</dbReference>
<organism evidence="4 5">
    <name type="scientific">Penicillium brevicompactum</name>
    <dbReference type="NCBI Taxonomy" id="5074"/>
    <lineage>
        <taxon>Eukaryota</taxon>
        <taxon>Fungi</taxon>
        <taxon>Dikarya</taxon>
        <taxon>Ascomycota</taxon>
        <taxon>Pezizomycotina</taxon>
        <taxon>Eurotiomycetes</taxon>
        <taxon>Eurotiomycetidae</taxon>
        <taxon>Eurotiales</taxon>
        <taxon>Aspergillaceae</taxon>
        <taxon>Penicillium</taxon>
    </lineage>
</organism>
<reference evidence="4" key="2">
    <citation type="journal article" date="2023" name="IMA Fungus">
        <title>Comparative genomic study of the Penicillium genus elucidates a diverse pangenome and 15 lateral gene transfer events.</title>
        <authorList>
            <person name="Petersen C."/>
            <person name="Sorensen T."/>
            <person name="Nielsen M.R."/>
            <person name="Sondergaard T.E."/>
            <person name="Sorensen J.L."/>
            <person name="Fitzpatrick D.A."/>
            <person name="Frisvad J.C."/>
            <person name="Nielsen K.L."/>
        </authorList>
    </citation>
    <scope>NUCLEOTIDE SEQUENCE</scope>
    <source>
        <strain evidence="4">IBT 35675</strain>
    </source>
</reference>
<protein>
    <recommendedName>
        <fullName evidence="3">Xylanolytic transcriptional activator regulatory domain-containing protein</fullName>
    </recommendedName>
</protein>
<gene>
    <name evidence="4" type="ORF">N7541_004953</name>
</gene>
<feature type="region of interest" description="Disordered" evidence="2">
    <location>
        <begin position="479"/>
        <end position="508"/>
    </location>
</feature>
<feature type="compositionally biased region" description="Basic and acidic residues" evidence="2">
    <location>
        <begin position="80"/>
        <end position="97"/>
    </location>
</feature>
<accession>A0A9W9RE16</accession>
<feature type="domain" description="Xylanolytic transcriptional activator regulatory" evidence="3">
    <location>
        <begin position="189"/>
        <end position="263"/>
    </location>
</feature>
<feature type="region of interest" description="Disordered" evidence="2">
    <location>
        <begin position="80"/>
        <end position="105"/>
    </location>
</feature>
<feature type="region of interest" description="Disordered" evidence="2">
    <location>
        <begin position="1"/>
        <end position="43"/>
    </location>
</feature>
<name>A0A9W9RE16_PENBR</name>
<feature type="region of interest" description="Disordered" evidence="2">
    <location>
        <begin position="513"/>
        <end position="532"/>
    </location>
</feature>
<dbReference type="SMART" id="SM00906">
    <property type="entry name" value="Fungal_trans"/>
    <property type="match status" value="1"/>
</dbReference>
<evidence type="ECO:0000259" key="3">
    <source>
        <dbReference type="SMART" id="SM00906"/>
    </source>
</evidence>
<comment type="caution">
    <text evidence="4">The sequence shown here is derived from an EMBL/GenBank/DDBJ whole genome shotgun (WGS) entry which is preliminary data.</text>
</comment>
<dbReference type="PANTHER" id="PTHR46910:SF9">
    <property type="entry name" value="MISCELLANEOUS ZN(II)2CYS6 TRANSCRIPTION FACTOR (EUROFUNG)"/>
    <property type="match status" value="1"/>
</dbReference>
<evidence type="ECO:0000313" key="5">
    <source>
        <dbReference type="Proteomes" id="UP001148299"/>
    </source>
</evidence>
<evidence type="ECO:0000313" key="4">
    <source>
        <dbReference type="EMBL" id="KAJ5357795.1"/>
    </source>
</evidence>
<dbReference type="EMBL" id="JAPZBR010000003">
    <property type="protein sequence ID" value="KAJ5357795.1"/>
    <property type="molecule type" value="Genomic_DNA"/>
</dbReference>
<dbReference type="GO" id="GO:0003677">
    <property type="term" value="F:DNA binding"/>
    <property type="evidence" value="ECO:0007669"/>
    <property type="project" value="InterPro"/>
</dbReference>
<evidence type="ECO:0000256" key="1">
    <source>
        <dbReference type="ARBA" id="ARBA00023242"/>
    </source>
</evidence>
<dbReference type="GO" id="GO:0008270">
    <property type="term" value="F:zinc ion binding"/>
    <property type="evidence" value="ECO:0007669"/>
    <property type="project" value="InterPro"/>
</dbReference>
<proteinExistence type="predicted"/>
<feature type="compositionally biased region" description="Basic and acidic residues" evidence="2">
    <location>
        <begin position="9"/>
        <end position="20"/>
    </location>
</feature>
<dbReference type="InterPro" id="IPR007219">
    <property type="entry name" value="XnlR_reg_dom"/>
</dbReference>
<dbReference type="GO" id="GO:0006351">
    <property type="term" value="P:DNA-templated transcription"/>
    <property type="evidence" value="ECO:0007669"/>
    <property type="project" value="InterPro"/>
</dbReference>
<sequence length="649" mass="71771">MASPSSVSTRHEDVETEWSRPNKRRKRPSVAATSGPSPRELGFMRESQNEGSATFLGSSSGIHFIRHVYNAFARRSADLDQTRARDRTSVPGEDDRLRRHAGTTQTTDDLWGKDELDFSSNPTIAFDDLVKWTRSYFENWHSIFPCLHAPTVLKTMETSLLEQPSTLALLQAAFTAQVALTSLLRLNAASRVGGVITRTAFHLGLHRCPGRFSCFSSEEVGIRCRLFWSIYSLERYLSQALGIPLSIRDDDIDVCYPGAERHVSTNPQNNDDRRLRLVCHLAKFARIRGLIVELRNKSILHSHDSQVEAAHVTGELSQWWNEVYDDVNPIEEPDESGQEQTPALQPYHRLLLMILRHEAIISLNRPLLAAEKPSADYKNALQTCIGSSRSILTALKKHMSSTSDSPLSWPCFTWSTWMACLILMFAAWEDEFAASSALKYARMGIAVLENLSLRGSSWPETCIEAIKGMESAFSAQNSNGQQFKIPGTMNGTEKAPQHTQNTPSTDRRRTQFLPVQDGHESGDTGLTPAIPRSSAMNVYQGSPVSGGMQPFQSATRPIAQGLNSTEAYDSAIFSPSDNLGNYAETLDSAGNPISGQSSAGLIFGNMTDSNAGFNPGFAGQESLPFSSSMLMNDLWSVADGPWMIHNNFL</sequence>
<dbReference type="InterPro" id="IPR050987">
    <property type="entry name" value="AtrR-like"/>
</dbReference>